<name>A0AAD9LUK4_9PEZI</name>
<feature type="region of interest" description="Disordered" evidence="1">
    <location>
        <begin position="79"/>
        <end position="101"/>
    </location>
</feature>
<sequence length="101" mass="11644">MPGGRRRKTAYNVPGRFTKLHSTRRRSVEESGPRCWPSANSFHILAWSWILYTTMVQSQALHARTMEWYLGNKEKVRNVGKGRGMPAIRPDLTKVSSQNEE</sequence>
<dbReference type="Proteomes" id="UP001232148">
    <property type="component" value="Unassembled WGS sequence"/>
</dbReference>
<protein>
    <submittedName>
        <fullName evidence="2">Uncharacterized protein</fullName>
    </submittedName>
</protein>
<organism evidence="2 3">
    <name type="scientific">Colletotrichum zoysiae</name>
    <dbReference type="NCBI Taxonomy" id="1216348"/>
    <lineage>
        <taxon>Eukaryota</taxon>
        <taxon>Fungi</taxon>
        <taxon>Dikarya</taxon>
        <taxon>Ascomycota</taxon>
        <taxon>Pezizomycotina</taxon>
        <taxon>Sordariomycetes</taxon>
        <taxon>Hypocreomycetidae</taxon>
        <taxon>Glomerellales</taxon>
        <taxon>Glomerellaceae</taxon>
        <taxon>Colletotrichum</taxon>
        <taxon>Colletotrichum graminicola species complex</taxon>
    </lineage>
</organism>
<evidence type="ECO:0000313" key="2">
    <source>
        <dbReference type="EMBL" id="KAK2021659.1"/>
    </source>
</evidence>
<reference evidence="2" key="1">
    <citation type="submission" date="2021-06" db="EMBL/GenBank/DDBJ databases">
        <title>Comparative genomics, transcriptomics and evolutionary studies reveal genomic signatures of adaptation to plant cell wall in hemibiotrophic fungi.</title>
        <authorList>
            <consortium name="DOE Joint Genome Institute"/>
            <person name="Baroncelli R."/>
            <person name="Diaz J.F."/>
            <person name="Benocci T."/>
            <person name="Peng M."/>
            <person name="Battaglia E."/>
            <person name="Haridas S."/>
            <person name="Andreopoulos W."/>
            <person name="Labutti K."/>
            <person name="Pangilinan J."/>
            <person name="Floch G.L."/>
            <person name="Makela M.R."/>
            <person name="Henrissat B."/>
            <person name="Grigoriev I.V."/>
            <person name="Crouch J.A."/>
            <person name="De Vries R.P."/>
            <person name="Sukno S.A."/>
            <person name="Thon M.R."/>
        </authorList>
    </citation>
    <scope>NUCLEOTIDE SEQUENCE</scope>
    <source>
        <strain evidence="2">MAFF235873</strain>
    </source>
</reference>
<dbReference type="AlphaFoldDB" id="A0AAD9LUK4"/>
<dbReference type="EMBL" id="MU843088">
    <property type="protein sequence ID" value="KAK2021659.1"/>
    <property type="molecule type" value="Genomic_DNA"/>
</dbReference>
<gene>
    <name evidence="2" type="ORF">LX32DRAFT_240068</name>
</gene>
<proteinExistence type="predicted"/>
<evidence type="ECO:0000313" key="3">
    <source>
        <dbReference type="Proteomes" id="UP001232148"/>
    </source>
</evidence>
<accession>A0AAD9LUK4</accession>
<evidence type="ECO:0000256" key="1">
    <source>
        <dbReference type="SAM" id="MobiDB-lite"/>
    </source>
</evidence>
<keyword evidence="3" id="KW-1185">Reference proteome</keyword>
<comment type="caution">
    <text evidence="2">The sequence shown here is derived from an EMBL/GenBank/DDBJ whole genome shotgun (WGS) entry which is preliminary data.</text>
</comment>